<accession>A0A4Y5P1E4</accession>
<reference evidence="1 2" key="1">
    <citation type="submission" date="2019-04" db="EMBL/GenBank/DDBJ databases">
        <title>Complete genome sequence of Pantoea bacteriophage vB_PagS_AAS21.</title>
        <authorList>
            <person name="Truncaite L."/>
            <person name="Simoliuniene M."/>
            <person name="Zajanckauskaite A."/>
            <person name="Meskys R."/>
            <person name="Simoliunas E."/>
        </authorList>
    </citation>
    <scope>NUCLEOTIDE SEQUENCE [LARGE SCALE GENOMIC DNA]</scope>
</reference>
<name>A0A4Y5P1E4_9CAUD</name>
<evidence type="ECO:0000313" key="1">
    <source>
        <dbReference type="EMBL" id="QCW23776.1"/>
    </source>
</evidence>
<keyword evidence="2" id="KW-1185">Reference proteome</keyword>
<dbReference type="Proteomes" id="UP000308921">
    <property type="component" value="Segment"/>
</dbReference>
<organism evidence="1 2">
    <name type="scientific">Pantoea phage vB_PagS_AAS21</name>
    <dbReference type="NCBI Taxonomy" id="2575261"/>
    <lineage>
        <taxon>Viruses</taxon>
        <taxon>Duplodnaviria</taxon>
        <taxon>Heunggongvirae</taxon>
        <taxon>Uroviricota</taxon>
        <taxon>Caudoviricetes</taxon>
        <taxon>Demerecviridae</taxon>
        <taxon>Keyvirus</taxon>
        <taxon>Keyvirus AAS21</taxon>
    </lineage>
</organism>
<sequence>MEELKYYTGIGSRKAPEPVTDIMSDLAVILYNLGYTLRSGRAEASDYAFQRGAEFAMEENKGLIRQEIYIPNERFNACFGNIGAINPNKFDNYREAELLMEDIHPAGRRLKGFAREAHIRNMYQVLGQDLNTPSDLVVLWAKPKGKFEVDGGTNSAFQLARLYKIPTFNLYKQEDKEALWKLLKIT</sequence>
<protein>
    <submittedName>
        <fullName evidence="1">Putative DNA processing protein</fullName>
    </submittedName>
</protein>
<proteinExistence type="predicted"/>
<evidence type="ECO:0000313" key="2">
    <source>
        <dbReference type="Proteomes" id="UP000308921"/>
    </source>
</evidence>
<gene>
    <name evidence="1" type="ORF">AAS21_gp038</name>
</gene>
<dbReference type="EMBL" id="MK770119">
    <property type="protein sequence ID" value="QCW23776.1"/>
    <property type="molecule type" value="Genomic_DNA"/>
</dbReference>